<reference evidence="3" key="1">
    <citation type="submission" date="2022-01" db="EMBL/GenBank/DDBJ databases">
        <authorList>
            <person name="King R."/>
        </authorList>
    </citation>
    <scope>NUCLEOTIDE SEQUENCE</scope>
</reference>
<dbReference type="EMBL" id="OV651818">
    <property type="protein sequence ID" value="CAH1112399.1"/>
    <property type="molecule type" value="Genomic_DNA"/>
</dbReference>
<evidence type="ECO:0000313" key="4">
    <source>
        <dbReference type="Proteomes" id="UP001153636"/>
    </source>
</evidence>
<organism evidence="3 4">
    <name type="scientific">Psylliodes chrysocephalus</name>
    <dbReference type="NCBI Taxonomy" id="3402493"/>
    <lineage>
        <taxon>Eukaryota</taxon>
        <taxon>Metazoa</taxon>
        <taxon>Ecdysozoa</taxon>
        <taxon>Arthropoda</taxon>
        <taxon>Hexapoda</taxon>
        <taxon>Insecta</taxon>
        <taxon>Pterygota</taxon>
        <taxon>Neoptera</taxon>
        <taxon>Endopterygota</taxon>
        <taxon>Coleoptera</taxon>
        <taxon>Polyphaga</taxon>
        <taxon>Cucujiformia</taxon>
        <taxon>Chrysomeloidea</taxon>
        <taxon>Chrysomelidae</taxon>
        <taxon>Galerucinae</taxon>
        <taxon>Alticini</taxon>
        <taxon>Psylliodes</taxon>
    </lineage>
</organism>
<dbReference type="OrthoDB" id="8015657at2759"/>
<sequence>MDLAVNARMSEYYERFIELQEKLRRSEEERMKLEMKFNDMMQKTREEEQLHYRKLRSQYKKFLEEDRKRQERNEKIIRTLERIEVRIDMLTSKTERFKSLRRQYQNYLKNVSSSQETKQVNSTRCNLLPKENLQNDALFQADQQKLNEDKMEILDRYLESISSERCKEIIEKRKIENAQLEKLDVLKDRLHNNSFDSNKAQTIAEDIMNSIYNRHYNKDQNDEQNYSGVTNNKPNVKLSFKDNSTTKSSDDDDYSPQYLHLKKEDVRGRTQEITKLDKELSNYQNGKDTITSDKIENDAKEKEKHIFVEDSHELRYVPNNISKQPEDVPEQKNEEHNHNPDNDKILDKLESSNKYMNKDFNSNTDSTVPKKNNTITNETDDFVEIKNMNYDDETIIEGHLNKYDSNKELDNEKSNLVIQKENENLKDLIMSNNNQVNNFKNTENVSKNPTEQTNQNVLPKITDEQLTVENINGNAIREQEILNDPNHHEEELKLQVDDNVRTNQHTENGQAIEYSEKSQIIQSNENQSDETGEALQFDKTKQPIQYDINDQPIRYDEQESAIQYDQNGQPIQYDGKNQPLQYDENIQPIQYEENGQPMHYNETDHQIQYDENGQQIQYDENGQQIQYDENGQPIQYDENGQQIQYDEHGQLIQYDGSNQQIQYDVNGQPIQFDGNGQPIQYDENGQPIQYDENGQQIQYDENGQPFQYDENGRPIYFDETGQRIQYDENGQPIQYDQSRQPIQYDENGQPIRYDENGQPIQYDENGQPIQYDENGQQIYYPQYAENGQLIQPLQDSGEVQLDETKPALNADNEPFGEKILVTTQASDEKSEFKGDDENKPKTNNILEMLDTDTESLQQNVSKISNDSDFTVSS</sequence>
<feature type="region of interest" description="Disordered" evidence="2">
    <location>
        <begin position="218"/>
        <end position="266"/>
    </location>
</feature>
<dbReference type="AlphaFoldDB" id="A0A9P0GG67"/>
<keyword evidence="1" id="KW-0175">Coiled coil</keyword>
<feature type="coiled-coil region" evidence="1">
    <location>
        <begin position="9"/>
        <end position="93"/>
    </location>
</feature>
<keyword evidence="4" id="KW-1185">Reference proteome</keyword>
<feature type="compositionally biased region" description="Basic and acidic residues" evidence="2">
    <location>
        <begin position="324"/>
        <end position="351"/>
    </location>
</feature>
<dbReference type="Proteomes" id="UP001153636">
    <property type="component" value="Chromosome 6"/>
</dbReference>
<name>A0A9P0GG67_9CUCU</name>
<protein>
    <submittedName>
        <fullName evidence="3">Uncharacterized protein</fullName>
    </submittedName>
</protein>
<evidence type="ECO:0000256" key="2">
    <source>
        <dbReference type="SAM" id="MobiDB-lite"/>
    </source>
</evidence>
<feature type="compositionally biased region" description="Polar residues" evidence="2">
    <location>
        <begin position="223"/>
        <end position="234"/>
    </location>
</feature>
<accession>A0A9P0GG67</accession>
<proteinExistence type="predicted"/>
<evidence type="ECO:0000313" key="3">
    <source>
        <dbReference type="EMBL" id="CAH1112399.1"/>
    </source>
</evidence>
<evidence type="ECO:0000256" key="1">
    <source>
        <dbReference type="SAM" id="Coils"/>
    </source>
</evidence>
<feature type="region of interest" description="Disordered" evidence="2">
    <location>
        <begin position="309"/>
        <end position="375"/>
    </location>
</feature>
<feature type="region of interest" description="Disordered" evidence="2">
    <location>
        <begin position="823"/>
        <end position="843"/>
    </location>
</feature>
<gene>
    <name evidence="3" type="ORF">PSYICH_LOCUS11781</name>
</gene>
<feature type="compositionally biased region" description="Basic and acidic residues" evidence="2">
    <location>
        <begin position="826"/>
        <end position="840"/>
    </location>
</feature>
<feature type="compositionally biased region" description="Polar residues" evidence="2">
    <location>
        <begin position="352"/>
        <end position="375"/>
    </location>
</feature>